<feature type="compositionally biased region" description="Basic residues" evidence="4">
    <location>
        <begin position="808"/>
        <end position="821"/>
    </location>
</feature>
<dbReference type="PROSITE" id="PS50005">
    <property type="entry name" value="TPR"/>
    <property type="match status" value="1"/>
</dbReference>
<organism evidence="5 6">
    <name type="scientific">Monascus purpureus</name>
    <name type="common">Red mold</name>
    <name type="synonym">Monascus anka</name>
    <dbReference type="NCBI Taxonomy" id="5098"/>
    <lineage>
        <taxon>Eukaryota</taxon>
        <taxon>Fungi</taxon>
        <taxon>Dikarya</taxon>
        <taxon>Ascomycota</taxon>
        <taxon>Pezizomycotina</taxon>
        <taxon>Eurotiomycetes</taxon>
        <taxon>Eurotiomycetidae</taxon>
        <taxon>Eurotiales</taxon>
        <taxon>Aspergillaceae</taxon>
        <taxon>Monascus</taxon>
    </lineage>
</organism>
<dbReference type="InterPro" id="IPR051722">
    <property type="entry name" value="Endocytosis_PI4K-reg_protein"/>
</dbReference>
<sequence>MTNRVQDKAHRYIVALDDARCQDKWDEVPELIRKVTKHAPHETCLIETATAELQVVAHVKKKPLALKATNSTSPAPSNLWELIPSLLSTVDKAGNSEQAALQAQVCLGWVHWTLNEPGLAATRLPKDFAATVDSLSTSKESLSPWTEVCLVKGCYIKGTAQSITSNVAEALETFESVIPWVNSRLPASLTNPQFLHWSDKLLSRGAIVAGNEVCAKAPRVDDNLVELALKLFRLWSAHPNVRQGAVPLVTEIEGPAEPASAAATWKSYYNLLSTILQQGLLYIAPENGPERPQLAREFRHVESMSETSLLREEKFPMANAHNPHVEMWVEQVIRNWEILCGPQWTDEDLGDGGQNAMGRNVLDILYRAASKTYHSHNILRRLFHVHSSLANFDLAMKALDSYIEIVTGAKDRAEKSAEYGELESDGIFLQTLSEGVFTLCCFGSFEEAEKAKSLTEQLKKHVSKHVRQDENSHEGKKLELLGTGSSSSQNVSPSILAMTFRAIGVGLANWASWTPINESRNDIRTEAIGYLENSISPELENEFNYSSLYTLAVLLAENRDLDGAIDYVKSALAWNSQSAMNIVQADLSRQRDLVALWHLLALLLSAKQEFGIAERACEAAFEQFPSALTSFGLNEKPSPEQLQDPNERYNITGLKNTLIEQLRGREKERIIETRMTQLAFFELLEGPEAALNHSDHLLGLFAVLFPDLDQGTKPEKKAKEGQDQELLVPPKSSSGTRSLRGSVFGRHHKSHRAPGRRARSMSSIRDRMSPTPARSQKEQSPEPTVTADQTVDGATASTDLGRSDSTRHKLRKRGSLKRLGSRRSQNTHHINGNDTNGFEAPESLQEPSGEEIPSGQLAEPTVSNAHPTAQLESAKQPLPPIAHNLKHSLQPAPIGHAKQPPEQDVRLPVSYRYDSPTTAVTRFPTTQAQKYALGILVKIWLFVAGLYRRASLFEDAEEACEEASRQAAKVEALVASHESSARSFSARGWGGGKSSEELWGDVYAEKGFLAQTRSRPHEAIELFEEALVRDPDHPKATIGLANLLLDIWDQKLPAELPQPSLEYDLPPFYLSDPAKLDHHSKSHPASSTEKPASTNGWQQNGSDKLSVPKDDEPKFLSRLAARDRAYGLLSALTKRGSSWDNSEAWYALSRAYEAGGQIEKLKEVLWWCIELEDRRPIRHWSNIGSGLYVL</sequence>
<feature type="compositionally biased region" description="Basic and acidic residues" evidence="4">
    <location>
        <begin position="712"/>
        <end position="722"/>
    </location>
</feature>
<proteinExistence type="inferred from homology"/>
<evidence type="ECO:0000313" key="5">
    <source>
        <dbReference type="EMBL" id="TQB69488.1"/>
    </source>
</evidence>
<dbReference type="PANTHER" id="PTHR23083">
    <property type="entry name" value="TETRATRICOPEPTIDE REPEAT PROTEIN, TPR"/>
    <property type="match status" value="1"/>
</dbReference>
<evidence type="ECO:0008006" key="7">
    <source>
        <dbReference type="Google" id="ProtNLM"/>
    </source>
</evidence>
<evidence type="ECO:0000256" key="2">
    <source>
        <dbReference type="ARBA" id="ARBA00038251"/>
    </source>
</evidence>
<gene>
    <name evidence="5" type="ORF">MPDQ_001805</name>
</gene>
<comment type="caution">
    <text evidence="5">The sequence shown here is derived from an EMBL/GenBank/DDBJ whole genome shotgun (WGS) entry which is preliminary data.</text>
</comment>
<keyword evidence="3" id="KW-0802">TPR repeat</keyword>
<name>A0A507QLW1_MONPU</name>
<feature type="region of interest" description="Disordered" evidence="4">
    <location>
        <begin position="463"/>
        <end position="488"/>
    </location>
</feature>
<dbReference type="OrthoDB" id="29013at2759"/>
<dbReference type="AlphaFoldDB" id="A0A507QLW1"/>
<evidence type="ECO:0000256" key="4">
    <source>
        <dbReference type="SAM" id="MobiDB-lite"/>
    </source>
</evidence>
<dbReference type="EMBL" id="VIFY01000150">
    <property type="protein sequence ID" value="TQB69488.1"/>
    <property type="molecule type" value="Genomic_DNA"/>
</dbReference>
<dbReference type="SMART" id="SM00028">
    <property type="entry name" value="TPR"/>
    <property type="match status" value="4"/>
</dbReference>
<evidence type="ECO:0000256" key="3">
    <source>
        <dbReference type="PROSITE-ProRule" id="PRU00339"/>
    </source>
</evidence>
<protein>
    <recommendedName>
        <fullName evidence="7">Filamentation protein</fullName>
    </recommendedName>
</protein>
<feature type="region of interest" description="Disordered" evidence="4">
    <location>
        <begin position="1076"/>
        <end position="1110"/>
    </location>
</feature>
<dbReference type="InterPro" id="IPR011990">
    <property type="entry name" value="TPR-like_helical_dom_sf"/>
</dbReference>
<feature type="compositionally biased region" description="Polar residues" evidence="4">
    <location>
        <begin position="827"/>
        <end position="836"/>
    </location>
</feature>
<feature type="compositionally biased region" description="Basic and acidic residues" evidence="4">
    <location>
        <begin position="466"/>
        <end position="479"/>
    </location>
</feature>
<evidence type="ECO:0000313" key="6">
    <source>
        <dbReference type="Proteomes" id="UP000319663"/>
    </source>
</evidence>
<dbReference type="STRING" id="5098.A0A507QLW1"/>
<comment type="function">
    <text evidence="1">Involved in endocytosis.</text>
</comment>
<evidence type="ECO:0000256" key="1">
    <source>
        <dbReference type="ARBA" id="ARBA00002550"/>
    </source>
</evidence>
<keyword evidence="6" id="KW-1185">Reference proteome</keyword>
<dbReference type="InterPro" id="IPR019734">
    <property type="entry name" value="TPR_rpt"/>
</dbReference>
<dbReference type="Gene3D" id="1.25.40.10">
    <property type="entry name" value="Tetratricopeptide repeat domain"/>
    <property type="match status" value="2"/>
</dbReference>
<feature type="compositionally biased region" description="Polar residues" evidence="4">
    <location>
        <begin position="1083"/>
        <end position="1103"/>
    </location>
</feature>
<dbReference type="PANTHER" id="PTHR23083:SF464">
    <property type="entry name" value="TETRATRICOPEPTIDE REPEAT DOMAIN 7, ISOFORM A"/>
    <property type="match status" value="1"/>
</dbReference>
<comment type="similarity">
    <text evidence="2">Belongs to the YPP1 family.</text>
</comment>
<accession>A0A507QLW1</accession>
<feature type="compositionally biased region" description="Basic residues" evidence="4">
    <location>
        <begin position="745"/>
        <end position="759"/>
    </location>
</feature>
<feature type="repeat" description="TPR" evidence="3">
    <location>
        <begin position="1000"/>
        <end position="1033"/>
    </location>
</feature>
<reference evidence="5 6" key="1">
    <citation type="submission" date="2019-06" db="EMBL/GenBank/DDBJ databases">
        <title>Wine fermentation using esterase from Monascus purpureus.</title>
        <authorList>
            <person name="Geng C."/>
            <person name="Zhang Y."/>
        </authorList>
    </citation>
    <scope>NUCLEOTIDE SEQUENCE [LARGE SCALE GENOMIC DNA]</scope>
    <source>
        <strain evidence="5">HQ1</strain>
    </source>
</reference>
<feature type="region of interest" description="Disordered" evidence="4">
    <location>
        <begin position="712"/>
        <end position="861"/>
    </location>
</feature>
<dbReference type="Proteomes" id="UP000319663">
    <property type="component" value="Unassembled WGS sequence"/>
</dbReference>
<dbReference type="SUPFAM" id="SSF48452">
    <property type="entry name" value="TPR-like"/>
    <property type="match status" value="2"/>
</dbReference>